<dbReference type="GO" id="GO:0032543">
    <property type="term" value="P:mitochondrial translation"/>
    <property type="evidence" value="ECO:0007669"/>
    <property type="project" value="TreeGrafter"/>
</dbReference>
<dbReference type="InterPro" id="IPR035684">
    <property type="entry name" value="ArgRS_core"/>
</dbReference>
<evidence type="ECO:0000256" key="1">
    <source>
        <dbReference type="ARBA" id="ARBA00005594"/>
    </source>
</evidence>
<dbReference type="InterPro" id="IPR001278">
    <property type="entry name" value="Arg-tRNA-ligase"/>
</dbReference>
<dbReference type="WBParaSite" id="SMUV_0000238501-mRNA-1">
    <property type="protein sequence ID" value="SMUV_0000238501-mRNA-1"/>
    <property type="gene ID" value="SMUV_0000238501"/>
</dbReference>
<dbReference type="PRINTS" id="PR01038">
    <property type="entry name" value="TRNASYNTHARG"/>
</dbReference>
<dbReference type="SUPFAM" id="SSF52374">
    <property type="entry name" value="Nucleotidylyl transferase"/>
    <property type="match status" value="1"/>
</dbReference>
<evidence type="ECO:0000256" key="11">
    <source>
        <dbReference type="ARBA" id="ARBA00049595"/>
    </source>
</evidence>
<dbReference type="EC" id="6.1.1.19" evidence="2"/>
<dbReference type="FunFam" id="1.10.730.10:FF:000006">
    <property type="entry name" value="Arginyl-tRNA synthetase 2, mitochondrial"/>
    <property type="match status" value="1"/>
</dbReference>
<keyword evidence="4 12" id="KW-0547">Nucleotide-binding</keyword>
<keyword evidence="7 12" id="KW-0030">Aminoacyl-tRNA synthetase</keyword>
<evidence type="ECO:0000259" key="13">
    <source>
        <dbReference type="SMART" id="SM00836"/>
    </source>
</evidence>
<dbReference type="InterPro" id="IPR009080">
    <property type="entry name" value="tRNAsynth_Ia_anticodon-bd"/>
</dbReference>
<dbReference type="Pfam" id="PF00750">
    <property type="entry name" value="tRNA-synt_1d"/>
    <property type="match status" value="1"/>
</dbReference>
<name>A0A158R448_9BILA</name>
<dbReference type="InterPro" id="IPR014729">
    <property type="entry name" value="Rossmann-like_a/b/a_fold"/>
</dbReference>
<dbReference type="GO" id="GO:0005739">
    <property type="term" value="C:mitochondrion"/>
    <property type="evidence" value="ECO:0007669"/>
    <property type="project" value="TreeGrafter"/>
</dbReference>
<accession>A0A158R448</accession>
<dbReference type="PANTHER" id="PTHR11956">
    <property type="entry name" value="ARGINYL-TRNA SYNTHETASE"/>
    <property type="match status" value="1"/>
</dbReference>
<dbReference type="AlphaFoldDB" id="A0A158R448"/>
<sequence length="489" mass="55854">MKDYLRRLLSSKSLFADLLRPKIEVRKKILIDYSSPNIAKQFHIGNLRSTLIGRFIDVINRTAGNEVISYNFLGDWGTQFSLMATLWPDCKPSEEVWNKSNDFEKIKLLTRCYVEANKLHRSSEVFKQKVQTVFQEMESALSAGDLLSPKLEFWNEVRKISLRHLNSFYRDLNISHDVTAAESENVKLANELADEFIARGLTVQTSDGLTVFKTKDIPGYEIIRKSDNTTLDLASLIKRDEVYAADRYLYVVDTSQSSHFVYMKAALKDLGRIDLANKVEHIPFGRVVGLSTRRGRTESVAEILEEGFSLAKKFILASETMKVTNEELDGVARALSTSIVVTNDLKHHRTSEYVFSFDKAYQMKRVNGLLLQMKHSRLVSLEEHNKEIMRDILLDWPYQLEFNDQTMPLINHINSLDMNLFSALALSEPCKVTTYLLKLANLVGTAMVTLRVSGEPPEKAFPRMLIFATVRKILHEGIKILGVDPVYKM</sequence>
<dbReference type="SMART" id="SM00836">
    <property type="entry name" value="DALR_1"/>
    <property type="match status" value="1"/>
</dbReference>
<evidence type="ECO:0000256" key="3">
    <source>
        <dbReference type="ARBA" id="ARBA00022598"/>
    </source>
</evidence>
<feature type="domain" description="DALR anticodon binding" evidence="13">
    <location>
        <begin position="371"/>
        <end position="489"/>
    </location>
</feature>
<dbReference type="Pfam" id="PF05746">
    <property type="entry name" value="DALR_1"/>
    <property type="match status" value="1"/>
</dbReference>
<dbReference type="SUPFAM" id="SSF47323">
    <property type="entry name" value="Anticodon-binding domain of a subclass of class I aminoacyl-tRNA synthetases"/>
    <property type="match status" value="1"/>
</dbReference>
<evidence type="ECO:0000256" key="10">
    <source>
        <dbReference type="ARBA" id="ARBA00049339"/>
    </source>
</evidence>
<keyword evidence="3 12" id="KW-0436">Ligase</keyword>
<keyword evidence="14" id="KW-1185">Reference proteome</keyword>
<proteinExistence type="inferred from homology"/>
<dbReference type="GO" id="GO:0006420">
    <property type="term" value="P:arginyl-tRNA aminoacylation"/>
    <property type="evidence" value="ECO:0007669"/>
    <property type="project" value="InterPro"/>
</dbReference>
<evidence type="ECO:0000313" key="14">
    <source>
        <dbReference type="Proteomes" id="UP000046393"/>
    </source>
</evidence>
<reference evidence="15" key="1">
    <citation type="submission" date="2016-04" db="UniProtKB">
        <authorList>
            <consortium name="WormBaseParasite"/>
        </authorList>
    </citation>
    <scope>IDENTIFICATION</scope>
</reference>
<evidence type="ECO:0000256" key="6">
    <source>
        <dbReference type="ARBA" id="ARBA00022917"/>
    </source>
</evidence>
<comment type="catalytic activity">
    <reaction evidence="10">
        <text>tRNA(Arg) + L-arginine + ATP = L-arginyl-tRNA(Arg) + AMP + diphosphate</text>
        <dbReference type="Rhea" id="RHEA:20301"/>
        <dbReference type="Rhea" id="RHEA-COMP:9658"/>
        <dbReference type="Rhea" id="RHEA-COMP:9673"/>
        <dbReference type="ChEBI" id="CHEBI:30616"/>
        <dbReference type="ChEBI" id="CHEBI:32682"/>
        <dbReference type="ChEBI" id="CHEBI:33019"/>
        <dbReference type="ChEBI" id="CHEBI:78442"/>
        <dbReference type="ChEBI" id="CHEBI:78513"/>
        <dbReference type="ChEBI" id="CHEBI:456215"/>
        <dbReference type="EC" id="6.1.1.19"/>
    </reaction>
</comment>
<dbReference type="InterPro" id="IPR008909">
    <property type="entry name" value="DALR_anticod-bd"/>
</dbReference>
<dbReference type="InterPro" id="IPR001412">
    <property type="entry name" value="aa-tRNA-synth_I_CS"/>
</dbReference>
<dbReference type="Proteomes" id="UP000046393">
    <property type="component" value="Unplaced"/>
</dbReference>
<evidence type="ECO:0000256" key="2">
    <source>
        <dbReference type="ARBA" id="ARBA00012837"/>
    </source>
</evidence>
<dbReference type="Gene3D" id="1.10.730.10">
    <property type="entry name" value="Isoleucyl-tRNA Synthetase, Domain 1"/>
    <property type="match status" value="1"/>
</dbReference>
<protein>
    <recommendedName>
        <fullName evidence="9">Probable arginine--tRNA ligase, mitochondrial</fullName>
        <ecNumber evidence="2">6.1.1.19</ecNumber>
    </recommendedName>
    <alternativeName>
        <fullName evidence="8">Arginyl-tRNA synthetase</fullName>
    </alternativeName>
</protein>
<dbReference type="GO" id="GO:0005524">
    <property type="term" value="F:ATP binding"/>
    <property type="evidence" value="ECO:0007669"/>
    <property type="project" value="UniProtKB-KW"/>
</dbReference>
<keyword evidence="5 12" id="KW-0067">ATP-binding</keyword>
<evidence type="ECO:0000313" key="15">
    <source>
        <dbReference type="WBParaSite" id="SMUV_0000238501-mRNA-1"/>
    </source>
</evidence>
<dbReference type="GO" id="GO:0004814">
    <property type="term" value="F:arginine-tRNA ligase activity"/>
    <property type="evidence" value="ECO:0007669"/>
    <property type="project" value="UniProtKB-EC"/>
</dbReference>
<evidence type="ECO:0000256" key="5">
    <source>
        <dbReference type="ARBA" id="ARBA00022840"/>
    </source>
</evidence>
<comment type="function">
    <text evidence="11">Catalyzes the attachment of arginine to tRNA(Arg) in a two-step reaction: arginine is first activated by ATP to form Arg-AMP and then transferred to the acceptor end of tRNA(Arg).</text>
</comment>
<comment type="similarity">
    <text evidence="1 12">Belongs to the class-I aminoacyl-tRNA synthetase family.</text>
</comment>
<evidence type="ECO:0000256" key="9">
    <source>
        <dbReference type="ARBA" id="ARBA00039495"/>
    </source>
</evidence>
<dbReference type="Gene3D" id="3.40.50.620">
    <property type="entry name" value="HUPs"/>
    <property type="match status" value="1"/>
</dbReference>
<evidence type="ECO:0000256" key="4">
    <source>
        <dbReference type="ARBA" id="ARBA00022741"/>
    </source>
</evidence>
<evidence type="ECO:0000256" key="8">
    <source>
        <dbReference type="ARBA" id="ARBA00033033"/>
    </source>
</evidence>
<keyword evidence="6 12" id="KW-0648">Protein biosynthesis</keyword>
<dbReference type="PROSITE" id="PS00178">
    <property type="entry name" value="AA_TRNA_LIGASE_I"/>
    <property type="match status" value="1"/>
</dbReference>
<evidence type="ECO:0000256" key="12">
    <source>
        <dbReference type="RuleBase" id="RU363038"/>
    </source>
</evidence>
<organism evidence="14 15">
    <name type="scientific">Syphacia muris</name>
    <dbReference type="NCBI Taxonomy" id="451379"/>
    <lineage>
        <taxon>Eukaryota</taxon>
        <taxon>Metazoa</taxon>
        <taxon>Ecdysozoa</taxon>
        <taxon>Nematoda</taxon>
        <taxon>Chromadorea</taxon>
        <taxon>Rhabditida</taxon>
        <taxon>Spirurina</taxon>
        <taxon>Oxyuridomorpha</taxon>
        <taxon>Oxyuroidea</taxon>
        <taxon>Oxyuridae</taxon>
        <taxon>Syphacia</taxon>
    </lineage>
</organism>
<dbReference type="PANTHER" id="PTHR11956:SF11">
    <property type="entry name" value="ARGININE--TRNA LIGASE, MITOCHONDRIAL-RELATED"/>
    <property type="match status" value="1"/>
</dbReference>
<dbReference type="STRING" id="451379.A0A158R448"/>
<evidence type="ECO:0000256" key="7">
    <source>
        <dbReference type="ARBA" id="ARBA00023146"/>
    </source>
</evidence>